<evidence type="ECO:0000313" key="3">
    <source>
        <dbReference type="Proteomes" id="UP001460679"/>
    </source>
</evidence>
<reference evidence="2" key="1">
    <citation type="submission" date="2024-03" db="EMBL/GenBank/DDBJ databases">
        <title>Complete genome sequence of Mycoplasma gypis type strain B1/T1.</title>
        <authorList>
            <person name="Spergser J."/>
        </authorList>
    </citation>
    <scope>NUCLEOTIDE SEQUENCE [LARGE SCALE GENOMIC DNA]</scope>
    <source>
        <strain evidence="2">B1/T1</strain>
    </source>
</reference>
<dbReference type="EMBL" id="CP148066">
    <property type="protein sequence ID" value="WXL28222.1"/>
    <property type="molecule type" value="Genomic_DNA"/>
</dbReference>
<dbReference type="Proteomes" id="UP001460679">
    <property type="component" value="Chromosome"/>
</dbReference>
<keyword evidence="1" id="KW-0472">Membrane</keyword>
<organism evidence="2 3">
    <name type="scientific">[Mycoplasma] gypis</name>
    <dbReference type="NCBI Taxonomy" id="92404"/>
    <lineage>
        <taxon>Bacteria</taxon>
        <taxon>Bacillati</taxon>
        <taxon>Mycoplasmatota</taxon>
        <taxon>Mycoplasmoidales</taxon>
        <taxon>Metamycoplasmataceae</taxon>
        <taxon>Metamycoplasma</taxon>
    </lineage>
</organism>
<keyword evidence="1" id="KW-1133">Transmembrane helix</keyword>
<proteinExistence type="predicted"/>
<sequence>MAQKMRDNRQSNNTESRLSRQIQEFMDFAKRPKYHNYSEEALKDIFQQLIWMSEVDRKLYNKTQENKLRQSEQNKKTASKEIEYPKWSQDPKSIKIKEPSLEKRLWILAGFIIFVLAIVFIILGLTLWAPKVN</sequence>
<feature type="transmembrane region" description="Helical" evidence="1">
    <location>
        <begin position="105"/>
        <end position="129"/>
    </location>
</feature>
<accession>A0ABZ2RP13</accession>
<keyword evidence="1" id="KW-0812">Transmembrane</keyword>
<gene>
    <name evidence="2" type="ORF">WG616_02520</name>
</gene>
<evidence type="ECO:0000256" key="1">
    <source>
        <dbReference type="SAM" id="Phobius"/>
    </source>
</evidence>
<protein>
    <submittedName>
        <fullName evidence="2">Uncharacterized protein</fullName>
    </submittedName>
</protein>
<evidence type="ECO:0000313" key="2">
    <source>
        <dbReference type="EMBL" id="WXL28222.1"/>
    </source>
</evidence>
<name>A0ABZ2RP13_9BACT</name>
<dbReference type="RefSeq" id="WP_205498235.1">
    <property type="nucleotide sequence ID" value="NZ_CP148066.1"/>
</dbReference>
<keyword evidence="3" id="KW-1185">Reference proteome</keyword>